<dbReference type="Proteomes" id="UP000824533">
    <property type="component" value="Linkage Group LG13"/>
</dbReference>
<gene>
    <name evidence="1" type="ORF">K1T71_007598</name>
</gene>
<accession>A0ACC1CXI4</accession>
<protein>
    <submittedName>
        <fullName evidence="1">Uncharacterized protein</fullName>
    </submittedName>
</protein>
<reference evidence="1 2" key="1">
    <citation type="journal article" date="2021" name="Front. Genet.">
        <title>Chromosome-Level Genome Assembly Reveals Significant Gene Expansion in the Toll and IMD Signaling Pathways of Dendrolimus kikuchii.</title>
        <authorList>
            <person name="Zhou J."/>
            <person name="Wu P."/>
            <person name="Xiong Z."/>
            <person name="Liu N."/>
            <person name="Zhao N."/>
            <person name="Ji M."/>
            <person name="Qiu Y."/>
            <person name="Yang B."/>
        </authorList>
    </citation>
    <scope>NUCLEOTIDE SEQUENCE [LARGE SCALE GENOMIC DNA]</scope>
    <source>
        <strain evidence="1">Ann1</strain>
    </source>
</reference>
<sequence length="441" mass="51907">MERISLMILTTIALASLIMPTSTEETLLSSVLAPESRVRQSRSYYDYRYGRPIYDRDYDRPRCGRCDDRYDEDDDDDYDRRDRDDDRRSKPKSSKNNYDDDKYDDRNNGQKNSTDDDDDKRHSDRSSSRRDRDRHRHRDRDRHDDRDRYRPDYYDRFLRDPYRERDYDRPYRDEYYRDRRPYERYPYPERYGGYAGGYEGYASRYDGYRRPYEDYGGYGPGDGRSPHGTFRPWDETYRGQSGWDAGGRGYYFASGRPEAGPAQPWGQPEYARPQSTGWQGGYSSTGYNGYSGYTGQRDPLEYRVSIGYGQNNGYRQDSNSAYGQGYGQAGGWQSVGERRPYRDSSGVTKLDNKDQSSSSNNFDQTRTQLNFDKFNNRPVNFDQQKYGEGYGNYRLQNTYGQNYGQSSSTTETNYLFSRDDEVVSSKLTIEDAKEQVGVKEQ</sequence>
<comment type="caution">
    <text evidence="1">The sequence shown here is derived from an EMBL/GenBank/DDBJ whole genome shotgun (WGS) entry which is preliminary data.</text>
</comment>
<dbReference type="EMBL" id="CM034399">
    <property type="protein sequence ID" value="KAJ0176419.1"/>
    <property type="molecule type" value="Genomic_DNA"/>
</dbReference>
<evidence type="ECO:0000313" key="2">
    <source>
        <dbReference type="Proteomes" id="UP000824533"/>
    </source>
</evidence>
<proteinExistence type="predicted"/>
<organism evidence="1 2">
    <name type="scientific">Dendrolimus kikuchii</name>
    <dbReference type="NCBI Taxonomy" id="765133"/>
    <lineage>
        <taxon>Eukaryota</taxon>
        <taxon>Metazoa</taxon>
        <taxon>Ecdysozoa</taxon>
        <taxon>Arthropoda</taxon>
        <taxon>Hexapoda</taxon>
        <taxon>Insecta</taxon>
        <taxon>Pterygota</taxon>
        <taxon>Neoptera</taxon>
        <taxon>Endopterygota</taxon>
        <taxon>Lepidoptera</taxon>
        <taxon>Glossata</taxon>
        <taxon>Ditrysia</taxon>
        <taxon>Bombycoidea</taxon>
        <taxon>Lasiocampidae</taxon>
        <taxon>Dendrolimus</taxon>
    </lineage>
</organism>
<name>A0ACC1CXI4_9NEOP</name>
<evidence type="ECO:0000313" key="1">
    <source>
        <dbReference type="EMBL" id="KAJ0176419.1"/>
    </source>
</evidence>
<keyword evidence="2" id="KW-1185">Reference proteome</keyword>